<evidence type="ECO:0000313" key="3">
    <source>
        <dbReference type="EMBL" id="RUL54215.1"/>
    </source>
</evidence>
<feature type="region of interest" description="Disordered" evidence="1">
    <location>
        <begin position="202"/>
        <end position="248"/>
    </location>
</feature>
<feature type="domain" description="SAF" evidence="2">
    <location>
        <begin position="43"/>
        <end position="103"/>
    </location>
</feature>
<accession>A0A3S0QQN3</accession>
<comment type="caution">
    <text evidence="3">The sequence shown here is derived from an EMBL/GenBank/DDBJ whole genome shotgun (WGS) entry which is preliminary data.</text>
</comment>
<dbReference type="Gene3D" id="3.90.1210.10">
    <property type="entry name" value="Antifreeze-like/N-acetylneuraminic acid synthase C-terminal domain"/>
    <property type="match status" value="1"/>
</dbReference>
<evidence type="ECO:0000256" key="1">
    <source>
        <dbReference type="SAM" id="MobiDB-lite"/>
    </source>
</evidence>
<name>A0A3S0QQN3_9BACI</name>
<reference evidence="3 4" key="1">
    <citation type="submission" date="2018-12" db="EMBL/GenBank/DDBJ databases">
        <title>Lysinibacillus antri sp. nov., isolated from a cave soil.</title>
        <authorList>
            <person name="Narsing Rao M.P."/>
            <person name="Zhang H."/>
            <person name="Dong Z.-Y."/>
            <person name="Niu X.-K."/>
            <person name="Zhang K."/>
            <person name="Fang B.-Z."/>
            <person name="Kang Y.-Q."/>
            <person name="Xiao M."/>
            <person name="Li W.-J."/>
        </authorList>
    </citation>
    <scope>NUCLEOTIDE SEQUENCE [LARGE SCALE GENOMIC DNA]</scope>
    <source>
        <strain evidence="3 4">SYSU K30002</strain>
    </source>
</reference>
<dbReference type="CDD" id="cd11614">
    <property type="entry name" value="SAF_CpaB_FlgA_like"/>
    <property type="match status" value="1"/>
</dbReference>
<dbReference type="Pfam" id="PF08666">
    <property type="entry name" value="SAF"/>
    <property type="match status" value="1"/>
</dbReference>
<dbReference type="EMBL" id="RYYR01000007">
    <property type="protein sequence ID" value="RUL54215.1"/>
    <property type="molecule type" value="Genomic_DNA"/>
</dbReference>
<dbReference type="InterPro" id="IPR013974">
    <property type="entry name" value="SAF"/>
</dbReference>
<dbReference type="Proteomes" id="UP000287910">
    <property type="component" value="Unassembled WGS sequence"/>
</dbReference>
<evidence type="ECO:0000313" key="4">
    <source>
        <dbReference type="Proteomes" id="UP000287910"/>
    </source>
</evidence>
<protein>
    <submittedName>
        <fullName evidence="3">Flp pilus assembly protein CpaB</fullName>
    </submittedName>
</protein>
<sequence>MLEAKRRAAIFLLLAFLLAIVAGYLVLEKVKQLNAELGGMVEIYVANGNIPARTLLHSSQLTKMEIPQKFLTDSHITSEKDIAGQVSVVPLHEGDILTHNMLKDYSNLQNENNRLVALYRTDKVQFDQEIAALDRVDIVVSHEVNGEKKTESFMKDVSVAYSQGTGEKFAGVAVEVSAQDATKLIHMQNYAEYIRVLKANVGQEESTPSTKEETTAPVETENKSTEPVQQEVEEPASNSNKPSTDGNS</sequence>
<keyword evidence="4" id="KW-1185">Reference proteome</keyword>
<gene>
    <name evidence="3" type="ORF">EK386_06800</name>
</gene>
<dbReference type="AlphaFoldDB" id="A0A3S0QQN3"/>
<feature type="compositionally biased region" description="Polar residues" evidence="1">
    <location>
        <begin position="236"/>
        <end position="248"/>
    </location>
</feature>
<dbReference type="RefSeq" id="WP_126658284.1">
    <property type="nucleotide sequence ID" value="NZ_RYYR01000007.1"/>
</dbReference>
<organism evidence="3 4">
    <name type="scientific">Lysinibacillus antri</name>
    <dbReference type="NCBI Taxonomy" id="2498145"/>
    <lineage>
        <taxon>Bacteria</taxon>
        <taxon>Bacillati</taxon>
        <taxon>Bacillota</taxon>
        <taxon>Bacilli</taxon>
        <taxon>Bacillales</taxon>
        <taxon>Bacillaceae</taxon>
        <taxon>Lysinibacillus</taxon>
    </lineage>
</organism>
<feature type="compositionally biased region" description="Basic and acidic residues" evidence="1">
    <location>
        <begin position="210"/>
        <end position="224"/>
    </location>
</feature>
<proteinExistence type="predicted"/>
<evidence type="ECO:0000259" key="2">
    <source>
        <dbReference type="Pfam" id="PF08666"/>
    </source>
</evidence>